<evidence type="ECO:0000256" key="1">
    <source>
        <dbReference type="SAM" id="MobiDB-lite"/>
    </source>
</evidence>
<gene>
    <name evidence="3" type="ORF">DZF91_01990</name>
</gene>
<feature type="compositionally biased region" description="Low complexity" evidence="1">
    <location>
        <begin position="146"/>
        <end position="155"/>
    </location>
</feature>
<protein>
    <submittedName>
        <fullName evidence="3">Uncharacterized protein</fullName>
    </submittedName>
</protein>
<keyword evidence="2" id="KW-0472">Membrane</keyword>
<evidence type="ECO:0000256" key="2">
    <source>
        <dbReference type="SAM" id="Phobius"/>
    </source>
</evidence>
<dbReference type="EMBL" id="QURH01000037">
    <property type="protein sequence ID" value="RFU43243.1"/>
    <property type="molecule type" value="Genomic_DNA"/>
</dbReference>
<evidence type="ECO:0000313" key="4">
    <source>
        <dbReference type="Proteomes" id="UP000261811"/>
    </source>
</evidence>
<dbReference type="Proteomes" id="UP000261811">
    <property type="component" value="Unassembled WGS sequence"/>
</dbReference>
<feature type="non-terminal residue" evidence="3">
    <location>
        <position position="164"/>
    </location>
</feature>
<keyword evidence="2" id="KW-1133">Transmembrane helix</keyword>
<name>A0A372JT88_9ACTN</name>
<organism evidence="3 4">
    <name type="scientific">Actinomadura logoneensis</name>
    <dbReference type="NCBI Taxonomy" id="2293572"/>
    <lineage>
        <taxon>Bacteria</taxon>
        <taxon>Bacillati</taxon>
        <taxon>Actinomycetota</taxon>
        <taxon>Actinomycetes</taxon>
        <taxon>Streptosporangiales</taxon>
        <taxon>Thermomonosporaceae</taxon>
        <taxon>Actinomadura</taxon>
    </lineage>
</organism>
<sequence>MAFRRLRTALGLSGTGHWTTLPALTAMGFATAADASFAGRARAVEIVLVLWLLPVLLLPGAAAALAARLDRRSTLLVADALRAVLVLSVPMADLLIPSLRPLIWTSVATVLVSFLGVLWGAAASSSTRALAWPVSDDPSRQHAEAGGRPSHAAGGSHAGGGSRA</sequence>
<feature type="transmembrane region" description="Helical" evidence="2">
    <location>
        <begin position="48"/>
        <end position="67"/>
    </location>
</feature>
<keyword evidence="4" id="KW-1185">Reference proteome</keyword>
<reference evidence="3 4" key="1">
    <citation type="submission" date="2018-08" db="EMBL/GenBank/DDBJ databases">
        <title>Actinomadura jelena sp. nov., a novel Actinomycete isolated from soil in Chad.</title>
        <authorList>
            <person name="Shi L."/>
        </authorList>
    </citation>
    <scope>NUCLEOTIDE SEQUENCE [LARGE SCALE GENOMIC DNA]</scope>
    <source>
        <strain evidence="3 4">NEAU-G17</strain>
    </source>
</reference>
<keyword evidence="2" id="KW-0812">Transmembrane</keyword>
<evidence type="ECO:0000313" key="3">
    <source>
        <dbReference type="EMBL" id="RFU43243.1"/>
    </source>
</evidence>
<feature type="transmembrane region" description="Helical" evidence="2">
    <location>
        <begin position="102"/>
        <end position="122"/>
    </location>
</feature>
<comment type="caution">
    <text evidence="3">The sequence shown here is derived from an EMBL/GenBank/DDBJ whole genome shotgun (WGS) entry which is preliminary data.</text>
</comment>
<accession>A0A372JT88</accession>
<feature type="region of interest" description="Disordered" evidence="1">
    <location>
        <begin position="134"/>
        <end position="164"/>
    </location>
</feature>
<proteinExistence type="predicted"/>
<dbReference type="AlphaFoldDB" id="A0A372JT88"/>